<dbReference type="Proteomes" id="UP001243496">
    <property type="component" value="Chromosome"/>
</dbReference>
<organism evidence="1 2">
    <name type="scientific">Anaerostipes hadrus</name>
    <dbReference type="NCBI Taxonomy" id="649756"/>
    <lineage>
        <taxon>Bacteria</taxon>
        <taxon>Bacillati</taxon>
        <taxon>Bacillota</taxon>
        <taxon>Clostridia</taxon>
        <taxon>Lachnospirales</taxon>
        <taxon>Lachnospiraceae</taxon>
        <taxon>Anaerostipes</taxon>
    </lineage>
</organism>
<dbReference type="RefSeq" id="WP_306857568.1">
    <property type="nucleotide sequence ID" value="NZ_CP132968.1"/>
</dbReference>
<sequence>MKRKYEKPMAFEEVFAAENYCTTACYKIACAIHSNPEPTYGSDKWRNSLYSSRQKDHLGNGDSGCKNPNLNRILVNSDGSFKVEEYSEYGGGANGRNGWMAGGFDWKSGPLEPGTTVYWHTTRNNGQRGWNHYGRIEAADSSHPNHS</sequence>
<name>A0AAQ3PX71_ANAHA</name>
<dbReference type="GeneID" id="92740352"/>
<accession>A0AAQ3PX71</accession>
<dbReference type="AlphaFoldDB" id="A0AAQ3PX71"/>
<proteinExistence type="predicted"/>
<evidence type="ECO:0000313" key="1">
    <source>
        <dbReference type="EMBL" id="WMD17103.1"/>
    </source>
</evidence>
<dbReference type="EMBL" id="CP132968">
    <property type="protein sequence ID" value="WMD17103.1"/>
    <property type="molecule type" value="Genomic_DNA"/>
</dbReference>
<reference evidence="1" key="1">
    <citation type="submission" date="2023-08" db="EMBL/GenBank/DDBJ databases">
        <title>Complete Genome Sequences of butyrate producing Anaerostipes hadrus strains BA1 and GIF7 isolated from the terminal ileum of a healthy lean male.</title>
        <authorList>
            <person name="Low A."/>
            <person name="Sheludchenko M."/>
            <person name="Cheng H.E."/>
            <person name="Koh X.Q."/>
            <person name="Lee J."/>
        </authorList>
    </citation>
    <scope>NUCLEOTIDE SEQUENCE</scope>
    <source>
        <strain evidence="1">BA1</strain>
    </source>
</reference>
<protein>
    <submittedName>
        <fullName evidence="1">Uncharacterized protein</fullName>
    </submittedName>
</protein>
<gene>
    <name evidence="1" type="ORF">RBI15_03065</name>
</gene>
<evidence type="ECO:0000313" key="2">
    <source>
        <dbReference type="Proteomes" id="UP001243496"/>
    </source>
</evidence>